<feature type="transmembrane region" description="Helical" evidence="5">
    <location>
        <begin position="575"/>
        <end position="596"/>
    </location>
</feature>
<dbReference type="InterPro" id="IPR003945">
    <property type="entry name" value="NU5C-like"/>
</dbReference>
<dbReference type="GO" id="GO:0003954">
    <property type="term" value="F:NADH dehydrogenase activity"/>
    <property type="evidence" value="ECO:0007669"/>
    <property type="project" value="TreeGrafter"/>
</dbReference>
<dbReference type="Pfam" id="PF00662">
    <property type="entry name" value="Proton_antipo_N"/>
    <property type="match status" value="1"/>
</dbReference>
<dbReference type="PANTHER" id="PTHR42829:SF2">
    <property type="entry name" value="NADH-UBIQUINONE OXIDOREDUCTASE CHAIN 5"/>
    <property type="match status" value="1"/>
</dbReference>
<feature type="transmembrane region" description="Helical" evidence="5">
    <location>
        <begin position="540"/>
        <end position="563"/>
    </location>
</feature>
<feature type="transmembrane region" description="Helical" evidence="5">
    <location>
        <begin position="307"/>
        <end position="325"/>
    </location>
</feature>
<dbReference type="InterPro" id="IPR001516">
    <property type="entry name" value="Proton_antipo_N"/>
</dbReference>
<dbReference type="Pfam" id="PF00361">
    <property type="entry name" value="Proton_antipo_M"/>
    <property type="match status" value="1"/>
</dbReference>
<dbReference type="GO" id="GO:0015990">
    <property type="term" value="P:electron transport coupled proton transport"/>
    <property type="evidence" value="ECO:0007669"/>
    <property type="project" value="TreeGrafter"/>
</dbReference>
<keyword evidence="4 5" id="KW-0472">Membrane</keyword>
<evidence type="ECO:0000256" key="2">
    <source>
        <dbReference type="ARBA" id="ARBA00022692"/>
    </source>
</evidence>
<dbReference type="AlphaFoldDB" id="A0A9Y1BJU9"/>
<evidence type="ECO:0000259" key="6">
    <source>
        <dbReference type="Pfam" id="PF00361"/>
    </source>
</evidence>
<feature type="domain" description="NADH-Ubiquinone oxidoreductase (complex I) chain 5 N-terminal" evidence="7">
    <location>
        <begin position="64"/>
        <end position="114"/>
    </location>
</feature>
<dbReference type="InterPro" id="IPR018393">
    <property type="entry name" value="NADHpl_OxRdtase_5_subgr"/>
</dbReference>
<gene>
    <name evidence="8" type="ORF">K9W45_10000</name>
</gene>
<evidence type="ECO:0000256" key="5">
    <source>
        <dbReference type="SAM" id="Phobius"/>
    </source>
</evidence>
<feature type="transmembrane region" description="Helical" evidence="5">
    <location>
        <begin position="455"/>
        <end position="475"/>
    </location>
</feature>
<dbReference type="GO" id="GO:0016020">
    <property type="term" value="C:membrane"/>
    <property type="evidence" value="ECO:0007669"/>
    <property type="project" value="UniProtKB-SubCell"/>
</dbReference>
<feature type="transmembrane region" description="Helical" evidence="5">
    <location>
        <begin position="74"/>
        <end position="102"/>
    </location>
</feature>
<feature type="transmembrane region" description="Helical" evidence="5">
    <location>
        <begin position="169"/>
        <end position="193"/>
    </location>
</feature>
<accession>A0A9Y1BJU9</accession>
<dbReference type="EC" id="1.6.5.-" evidence="8"/>
<name>A0A9Y1BJU9_9ARCH</name>
<protein>
    <submittedName>
        <fullName evidence="8">NADH-quinone oxidoreductase subunit L</fullName>
        <ecNumber evidence="8">1.6.5.-</ecNumber>
    </submittedName>
</protein>
<feature type="transmembrane region" description="Helical" evidence="5">
    <location>
        <begin position="114"/>
        <end position="132"/>
    </location>
</feature>
<evidence type="ECO:0000256" key="1">
    <source>
        <dbReference type="ARBA" id="ARBA00004141"/>
    </source>
</evidence>
<feature type="transmembrane region" description="Helical" evidence="5">
    <location>
        <begin position="138"/>
        <end position="157"/>
    </location>
</feature>
<keyword evidence="2 5" id="KW-0812">Transmembrane</keyword>
<feature type="transmembrane region" description="Helical" evidence="5">
    <location>
        <begin position="416"/>
        <end position="434"/>
    </location>
</feature>
<keyword evidence="8" id="KW-0560">Oxidoreductase</keyword>
<dbReference type="PANTHER" id="PTHR42829">
    <property type="entry name" value="NADH-UBIQUINONE OXIDOREDUCTASE CHAIN 5"/>
    <property type="match status" value="1"/>
</dbReference>
<dbReference type="InterPro" id="IPR001750">
    <property type="entry name" value="ND/Mrp_TM"/>
</dbReference>
<evidence type="ECO:0000313" key="8">
    <source>
        <dbReference type="EMBL" id="UJG40161.1"/>
    </source>
</evidence>
<organism evidence="8">
    <name type="scientific">Candidatus Heimdallarchaeum aukensis</name>
    <dbReference type="NCBI Taxonomy" id="2876573"/>
    <lineage>
        <taxon>Archaea</taxon>
        <taxon>Promethearchaeati</taxon>
        <taxon>Candidatus Heimdallarchaeota</taxon>
        <taxon>Candidatus Heimdallarchaeia (ex Rinke et al. 2021) (nom. nud.)</taxon>
        <taxon>Candidatus Heimdallarchaeales</taxon>
        <taxon>Candidatus Heimdallarchaeaceae</taxon>
        <taxon>Candidatus Heimdallarchaeum</taxon>
    </lineage>
</organism>
<feature type="transmembrane region" description="Helical" evidence="5">
    <location>
        <begin position="337"/>
        <end position="357"/>
    </location>
</feature>
<feature type="domain" description="NADH:quinone oxidoreductase/Mrp antiporter transmembrane" evidence="6">
    <location>
        <begin position="131"/>
        <end position="429"/>
    </location>
</feature>
<feature type="transmembrane region" description="Helical" evidence="5">
    <location>
        <begin position="278"/>
        <end position="300"/>
    </location>
</feature>
<proteinExistence type="predicted"/>
<feature type="transmembrane region" description="Helical" evidence="5">
    <location>
        <begin position="495"/>
        <end position="519"/>
    </location>
</feature>
<keyword evidence="3 5" id="KW-1133">Transmembrane helix</keyword>
<dbReference type="NCBIfam" id="TIGR01974">
    <property type="entry name" value="NDH_I_L"/>
    <property type="match status" value="1"/>
</dbReference>
<reference evidence="8" key="1">
    <citation type="journal article" date="2022" name="Nat. Microbiol.">
        <title>Unique mobile elements and scalable gene flow at the prokaryote-eukaryote boundary revealed by circularized Asgard archaea genomes.</title>
        <authorList>
            <person name="Wu F."/>
            <person name="Speth D.R."/>
            <person name="Philosof A."/>
            <person name="Cremiere A."/>
            <person name="Narayanan A."/>
            <person name="Barco R.A."/>
            <person name="Connon S.A."/>
            <person name="Amend J.P."/>
            <person name="Antoshechkin I.A."/>
            <person name="Orphan V.J."/>
        </authorList>
    </citation>
    <scope>NUCLEOTIDE SEQUENCE</scope>
    <source>
        <strain evidence="8">PM71</strain>
    </source>
</reference>
<dbReference type="PRINTS" id="PR01435">
    <property type="entry name" value="NPOXDRDTASE5"/>
</dbReference>
<feature type="transmembrane region" description="Helical" evidence="5">
    <location>
        <begin position="34"/>
        <end position="54"/>
    </location>
</feature>
<dbReference type="GO" id="GO:0008137">
    <property type="term" value="F:NADH dehydrogenase (ubiquinone) activity"/>
    <property type="evidence" value="ECO:0007669"/>
    <property type="project" value="InterPro"/>
</dbReference>
<feature type="transmembrane region" description="Helical" evidence="5">
    <location>
        <begin position="6"/>
        <end position="25"/>
    </location>
</feature>
<comment type="subcellular location">
    <subcellularLocation>
        <location evidence="1">Membrane</location>
        <topology evidence="1">Multi-pass membrane protein</topology>
    </subcellularLocation>
</comment>
<dbReference type="Proteomes" id="UP001201020">
    <property type="component" value="Chromosome"/>
</dbReference>
<evidence type="ECO:0000256" key="3">
    <source>
        <dbReference type="ARBA" id="ARBA00022989"/>
    </source>
</evidence>
<dbReference type="EMBL" id="CP084166">
    <property type="protein sequence ID" value="UJG40161.1"/>
    <property type="molecule type" value="Genomic_DNA"/>
</dbReference>
<dbReference type="PRINTS" id="PR01434">
    <property type="entry name" value="NADHDHGNASE5"/>
</dbReference>
<evidence type="ECO:0000259" key="7">
    <source>
        <dbReference type="Pfam" id="PF00662"/>
    </source>
</evidence>
<feature type="transmembrane region" description="Helical" evidence="5">
    <location>
        <begin position="378"/>
        <end position="396"/>
    </location>
</feature>
<sequence length="597" mass="66159">MEAIYLLTIIAVLSPLFGAFASLFLKKWQTIRDVFGVLTIGISVIMSVSIFIMFEEPGSLDFWWFNFIWPSNLSVGFYLDGLSVMMLLIVSILSMLIAFFSLEYMGGDKYRARYWFFIQLFVSGMLLLVVAHDMLLLFAGWEIVGLCSCFLIAHHFMKEGEEGKKPALSGIKALIMTGIGDIGLLVFLAWLFFQTNSLLIPRTEINGSNALMSIFLILAPLSKSAQFPLQSWLSSGDTIDIDAMQGPTTVSALIHAATMVKAGVYLVARFTPAWNEKVFYVILMILAGISCVGAALGALVTTDLKRVLAYSTISQLSYMFLALSMRENEVGLSAGELHLFSHAIFKALLFLSAGAIIHSVSEERDIKKMGGLKTELPWIYWFMLVGVLGLMGIPFITNGGYSKELIIGTALENGYWFVFIITVLTALLTALYSTRMFLMIFHGKNRGAHVHKPKWIMRTTLGILAVLVVFTGFTVEGVFSEFLEHNEKGFGNPFHINGAALGSALGAVVLGIVIAYLLYGKGQTEVAIFEKNKILRALRTFVAEGFYIDHFYNLVFVKPAFWIGKQLSYLKTGKINWNMIFGSLVSIGVLIITVVIV</sequence>
<evidence type="ECO:0000256" key="4">
    <source>
        <dbReference type="ARBA" id="ARBA00023136"/>
    </source>
</evidence>
<dbReference type="GO" id="GO:0042773">
    <property type="term" value="P:ATP synthesis coupled electron transport"/>
    <property type="evidence" value="ECO:0007669"/>
    <property type="project" value="InterPro"/>
</dbReference>